<dbReference type="OrthoDB" id="3269005at2759"/>
<evidence type="ECO:0000313" key="1">
    <source>
        <dbReference type="EMBL" id="KAF9479156.1"/>
    </source>
</evidence>
<keyword evidence="2" id="KW-1185">Reference proteome</keyword>
<dbReference type="EMBL" id="MU155219">
    <property type="protein sequence ID" value="KAF9479156.1"/>
    <property type="molecule type" value="Genomic_DNA"/>
</dbReference>
<proteinExistence type="predicted"/>
<protein>
    <submittedName>
        <fullName evidence="1">Uncharacterized protein</fullName>
    </submittedName>
</protein>
<comment type="caution">
    <text evidence="1">The sequence shown here is derived from an EMBL/GenBank/DDBJ whole genome shotgun (WGS) entry which is preliminary data.</text>
</comment>
<reference evidence="1" key="1">
    <citation type="submission" date="2020-11" db="EMBL/GenBank/DDBJ databases">
        <authorList>
            <consortium name="DOE Joint Genome Institute"/>
            <person name="Ahrendt S."/>
            <person name="Riley R."/>
            <person name="Andreopoulos W."/>
            <person name="Labutti K."/>
            <person name="Pangilinan J."/>
            <person name="Ruiz-Duenas F.J."/>
            <person name="Barrasa J.M."/>
            <person name="Sanchez-Garcia M."/>
            <person name="Camarero S."/>
            <person name="Miyauchi S."/>
            <person name="Serrano A."/>
            <person name="Linde D."/>
            <person name="Babiker R."/>
            <person name="Drula E."/>
            <person name="Ayuso-Fernandez I."/>
            <person name="Pacheco R."/>
            <person name="Padilla G."/>
            <person name="Ferreira P."/>
            <person name="Barriuso J."/>
            <person name="Kellner H."/>
            <person name="Castanera R."/>
            <person name="Alfaro M."/>
            <person name="Ramirez L."/>
            <person name="Pisabarro A.G."/>
            <person name="Kuo A."/>
            <person name="Tritt A."/>
            <person name="Lipzen A."/>
            <person name="He G."/>
            <person name="Yan M."/>
            <person name="Ng V."/>
            <person name="Cullen D."/>
            <person name="Martin F."/>
            <person name="Rosso M.-N."/>
            <person name="Henrissat B."/>
            <person name="Hibbett D."/>
            <person name="Martinez A.T."/>
            <person name="Grigoriev I.V."/>
        </authorList>
    </citation>
    <scope>NUCLEOTIDE SEQUENCE</scope>
    <source>
        <strain evidence="1">CIRM-BRFM 674</strain>
    </source>
</reference>
<evidence type="ECO:0000313" key="2">
    <source>
        <dbReference type="Proteomes" id="UP000807469"/>
    </source>
</evidence>
<organism evidence="1 2">
    <name type="scientific">Pholiota conissans</name>
    <dbReference type="NCBI Taxonomy" id="109636"/>
    <lineage>
        <taxon>Eukaryota</taxon>
        <taxon>Fungi</taxon>
        <taxon>Dikarya</taxon>
        <taxon>Basidiomycota</taxon>
        <taxon>Agaricomycotina</taxon>
        <taxon>Agaricomycetes</taxon>
        <taxon>Agaricomycetidae</taxon>
        <taxon>Agaricales</taxon>
        <taxon>Agaricineae</taxon>
        <taxon>Strophariaceae</taxon>
        <taxon>Pholiota</taxon>
    </lineage>
</organism>
<accession>A0A9P5Z1K5</accession>
<gene>
    <name evidence="1" type="ORF">BDN70DRAFT_895189</name>
</gene>
<sequence length="101" mass="11712">MSAQRDRFDVGSVAVGTRNAEQFNWSPEDLLPLCKLERANIKRMQDEHIANTNLEIEKLKIAAQRDLAAQNFAAEERRRQHEIEVLDKQLELARLRQSQSL</sequence>
<name>A0A9P5Z1K5_9AGAR</name>
<dbReference type="Proteomes" id="UP000807469">
    <property type="component" value="Unassembled WGS sequence"/>
</dbReference>
<dbReference type="AlphaFoldDB" id="A0A9P5Z1K5"/>